<dbReference type="Gene3D" id="1.10.340.30">
    <property type="entry name" value="Hypothetical protein, domain 2"/>
    <property type="match status" value="1"/>
</dbReference>
<dbReference type="Pfam" id="PF03352">
    <property type="entry name" value="Adenine_glyco"/>
    <property type="match status" value="1"/>
</dbReference>
<dbReference type="Proteomes" id="UP000006666">
    <property type="component" value="Chromosome"/>
</dbReference>
<reference evidence="3 4" key="1">
    <citation type="journal article" date="2009" name="Stand. Genomic Sci.">
        <title>Complete genome sequence of Kytococcus sedentarius type strain (541).</title>
        <authorList>
            <person name="Sims D."/>
            <person name="Brettin T."/>
            <person name="Detter J.C."/>
            <person name="Han C."/>
            <person name="Lapidus A."/>
            <person name="Copeland A."/>
            <person name="Glavina Del Rio T."/>
            <person name="Nolan M."/>
            <person name="Chen F."/>
            <person name="Lucas S."/>
            <person name="Tice H."/>
            <person name="Cheng J.F."/>
            <person name="Bruce D."/>
            <person name="Goodwin L."/>
            <person name="Pitluck S."/>
            <person name="Ovchinnikova G."/>
            <person name="Pati A."/>
            <person name="Ivanova N."/>
            <person name="Mavrommatis K."/>
            <person name="Chen A."/>
            <person name="Palaniappan K."/>
            <person name="D'haeseleer P."/>
            <person name="Chain P."/>
            <person name="Bristow J."/>
            <person name="Eisen J.A."/>
            <person name="Markowitz V."/>
            <person name="Hugenholtz P."/>
            <person name="Schneider S."/>
            <person name="Goker M."/>
            <person name="Pukall R."/>
            <person name="Kyrpides N.C."/>
            <person name="Klenk H.P."/>
        </authorList>
    </citation>
    <scope>NUCLEOTIDE SEQUENCE [LARGE SCALE GENOMIC DNA]</scope>
    <source>
        <strain evidence="4">ATCC 14392 / DSM 20547 / JCM 11482 / CCUG 33030 / NBRC 15357 / NCTC 11040 / CCM 314 / 541</strain>
    </source>
</reference>
<dbReference type="PANTHER" id="PTHR30037">
    <property type="entry name" value="DNA-3-METHYLADENINE GLYCOSYLASE 1"/>
    <property type="match status" value="1"/>
</dbReference>
<keyword evidence="4" id="KW-1185">Reference proteome</keyword>
<evidence type="ECO:0000313" key="4">
    <source>
        <dbReference type="Proteomes" id="UP000006666"/>
    </source>
</evidence>
<evidence type="ECO:0000256" key="2">
    <source>
        <dbReference type="SAM" id="MobiDB-lite"/>
    </source>
</evidence>
<dbReference type="HOGENOM" id="CLU_083758_0_0_11"/>
<keyword evidence="1" id="KW-0479">Metal-binding</keyword>
<dbReference type="AlphaFoldDB" id="C7NLG9"/>
<evidence type="ECO:0000313" key="3">
    <source>
        <dbReference type="EMBL" id="ACV07165.1"/>
    </source>
</evidence>
<dbReference type="GO" id="GO:0046872">
    <property type="term" value="F:metal ion binding"/>
    <property type="evidence" value="ECO:0007669"/>
    <property type="project" value="UniProtKB-KW"/>
</dbReference>
<dbReference type="eggNOG" id="COG2818">
    <property type="taxonomic scope" value="Bacteria"/>
</dbReference>
<gene>
    <name evidence="3" type="ordered locus">Ksed_21800</name>
</gene>
<accession>C7NLG9</accession>
<name>C7NLG9_KYTSD</name>
<evidence type="ECO:0000256" key="1">
    <source>
        <dbReference type="PIRSR" id="PIRSR605019-1"/>
    </source>
</evidence>
<organism evidence="3 4">
    <name type="scientific">Kytococcus sedentarius (strain ATCC 14392 / DSM 20547 / JCM 11482 / CCUG 33030 / NBRC 15357 / NCTC 11040 / CCM 314 / 541)</name>
    <name type="common">Micrococcus sedentarius</name>
    <dbReference type="NCBI Taxonomy" id="478801"/>
    <lineage>
        <taxon>Bacteria</taxon>
        <taxon>Bacillati</taxon>
        <taxon>Actinomycetota</taxon>
        <taxon>Actinomycetes</taxon>
        <taxon>Micrococcales</taxon>
        <taxon>Kytococcaceae</taxon>
        <taxon>Kytococcus</taxon>
    </lineage>
</organism>
<protein>
    <submittedName>
        <fullName evidence="3">DNA-3-methyladenine glycosylase I</fullName>
    </submittedName>
</protein>
<dbReference type="InterPro" id="IPR011257">
    <property type="entry name" value="DNA_glycosylase"/>
</dbReference>
<dbReference type="InterPro" id="IPR052891">
    <property type="entry name" value="DNA-3mA_glycosylase"/>
</dbReference>
<dbReference type="SUPFAM" id="SSF48150">
    <property type="entry name" value="DNA-glycosylase"/>
    <property type="match status" value="1"/>
</dbReference>
<feature type="region of interest" description="Disordered" evidence="2">
    <location>
        <begin position="1"/>
        <end position="27"/>
    </location>
</feature>
<dbReference type="GO" id="GO:0006284">
    <property type="term" value="P:base-excision repair"/>
    <property type="evidence" value="ECO:0007669"/>
    <property type="project" value="InterPro"/>
</dbReference>
<dbReference type="EMBL" id="CP001686">
    <property type="protein sequence ID" value="ACV07165.1"/>
    <property type="molecule type" value="Genomic_DNA"/>
</dbReference>
<sequence length="225" mass="23820">MSGGGVTASGRDAGQGTAGEGAAPGLPAGSEVVVGADGLARTPWGDSSDLMRHYYDTEWGLPVRDEAGLFERLTLEAFQSGLSWATILRKRPAFREAFAGFGPDAVAAFGEGDVERLMADARIVRNRRKVEAAVTNARATVALREGGGLADFVWSFRPAETPRPLRVAEVPTQSAESVALSKALKQRGFAFVGPTTMYALMEAIGMVDTHLVGSHRRGTSGVWPD</sequence>
<dbReference type="GO" id="GO:0008725">
    <property type="term" value="F:DNA-3-methyladenine glycosylase activity"/>
    <property type="evidence" value="ECO:0007669"/>
    <property type="project" value="InterPro"/>
</dbReference>
<feature type="binding site" evidence="1">
    <location>
        <position position="210"/>
    </location>
    <ligand>
        <name>Zn(2+)</name>
        <dbReference type="ChEBI" id="CHEBI:29105"/>
    </ligand>
</feature>
<keyword evidence="1" id="KW-0862">Zinc</keyword>
<dbReference type="STRING" id="478801.Ksed_21800"/>
<dbReference type="InterPro" id="IPR005019">
    <property type="entry name" value="Adenine_glyco"/>
</dbReference>
<dbReference type="PANTHER" id="PTHR30037:SF4">
    <property type="entry name" value="DNA-3-METHYLADENINE GLYCOSYLASE I"/>
    <property type="match status" value="1"/>
</dbReference>
<proteinExistence type="predicted"/>
<dbReference type="RefSeq" id="WP_015780100.1">
    <property type="nucleotide sequence ID" value="NC_013169.1"/>
</dbReference>
<dbReference type="KEGG" id="kse:Ksed_21800"/>